<protein>
    <recommendedName>
        <fullName evidence="4">DUF3304 domain-containing protein</fullName>
    </recommendedName>
</protein>
<keyword evidence="3" id="KW-1185">Reference proteome</keyword>
<feature type="chain" id="PRO_5045495267" description="DUF3304 domain-containing protein" evidence="1">
    <location>
        <begin position="21"/>
        <end position="171"/>
    </location>
</feature>
<dbReference type="EMBL" id="JBHRYN010000012">
    <property type="protein sequence ID" value="MFC3701971.1"/>
    <property type="molecule type" value="Genomic_DNA"/>
</dbReference>
<sequence>MSKSLFLILLAWCLVAGCSANPKFEKYTFNFSAEEDDRFFITDAIFDRTFGAPAGGVGCCLATGGASSSLRVSYYPSYGEFTWYDLKHKQFYKAKVEYPDNVQEMAANLPREVWLFSDDEPVEGGPELITSVTSDNWVITWLANYPGGPNIKKRELIELGRAKGVPFEREP</sequence>
<dbReference type="PROSITE" id="PS51257">
    <property type="entry name" value="PROKAR_LIPOPROTEIN"/>
    <property type="match status" value="1"/>
</dbReference>
<evidence type="ECO:0008006" key="4">
    <source>
        <dbReference type="Google" id="ProtNLM"/>
    </source>
</evidence>
<evidence type="ECO:0000256" key="1">
    <source>
        <dbReference type="SAM" id="SignalP"/>
    </source>
</evidence>
<evidence type="ECO:0000313" key="3">
    <source>
        <dbReference type="Proteomes" id="UP001595710"/>
    </source>
</evidence>
<comment type="caution">
    <text evidence="2">The sequence shown here is derived from an EMBL/GenBank/DDBJ whole genome shotgun (WGS) entry which is preliminary data.</text>
</comment>
<accession>A0ABV7WT10</accession>
<organism evidence="2 3">
    <name type="scientific">Reinekea marina</name>
    <dbReference type="NCBI Taxonomy" id="1310421"/>
    <lineage>
        <taxon>Bacteria</taxon>
        <taxon>Pseudomonadati</taxon>
        <taxon>Pseudomonadota</taxon>
        <taxon>Gammaproteobacteria</taxon>
        <taxon>Oceanospirillales</taxon>
        <taxon>Saccharospirillaceae</taxon>
        <taxon>Reinekea</taxon>
    </lineage>
</organism>
<gene>
    <name evidence="2" type="ORF">ACFOND_09995</name>
</gene>
<evidence type="ECO:0000313" key="2">
    <source>
        <dbReference type="EMBL" id="MFC3701971.1"/>
    </source>
</evidence>
<name>A0ABV7WT10_9GAMM</name>
<dbReference type="RefSeq" id="WP_290281722.1">
    <property type="nucleotide sequence ID" value="NZ_JAUFQI010000001.1"/>
</dbReference>
<dbReference type="Proteomes" id="UP001595710">
    <property type="component" value="Unassembled WGS sequence"/>
</dbReference>
<proteinExistence type="predicted"/>
<keyword evidence="1" id="KW-0732">Signal</keyword>
<feature type="signal peptide" evidence="1">
    <location>
        <begin position="1"/>
        <end position="20"/>
    </location>
</feature>
<reference evidence="3" key="1">
    <citation type="journal article" date="2019" name="Int. J. Syst. Evol. Microbiol.">
        <title>The Global Catalogue of Microorganisms (GCM) 10K type strain sequencing project: providing services to taxonomists for standard genome sequencing and annotation.</title>
        <authorList>
            <consortium name="The Broad Institute Genomics Platform"/>
            <consortium name="The Broad Institute Genome Sequencing Center for Infectious Disease"/>
            <person name="Wu L."/>
            <person name="Ma J."/>
        </authorList>
    </citation>
    <scope>NUCLEOTIDE SEQUENCE [LARGE SCALE GENOMIC DNA]</scope>
    <source>
        <strain evidence="3">CECT 8288</strain>
    </source>
</reference>